<dbReference type="EMBL" id="JACGWZ010000010">
    <property type="protein sequence ID" value="MBA8827759.1"/>
    <property type="molecule type" value="Genomic_DNA"/>
</dbReference>
<proteinExistence type="predicted"/>
<organism evidence="1 2">
    <name type="scientific">Halosaccharopolyspora lacisalsi</name>
    <dbReference type="NCBI Taxonomy" id="1000566"/>
    <lineage>
        <taxon>Bacteria</taxon>
        <taxon>Bacillati</taxon>
        <taxon>Actinomycetota</taxon>
        <taxon>Actinomycetes</taxon>
        <taxon>Pseudonocardiales</taxon>
        <taxon>Pseudonocardiaceae</taxon>
        <taxon>Halosaccharopolyspora</taxon>
    </lineage>
</organism>
<keyword evidence="2" id="KW-1185">Reference proteome</keyword>
<gene>
    <name evidence="1" type="ORF">FHX42_005166</name>
</gene>
<evidence type="ECO:0000313" key="2">
    <source>
        <dbReference type="Proteomes" id="UP000569329"/>
    </source>
</evidence>
<dbReference type="AlphaFoldDB" id="A0A839E4I0"/>
<reference evidence="1 2" key="1">
    <citation type="submission" date="2020-07" db="EMBL/GenBank/DDBJ databases">
        <title>Sequencing the genomes of 1000 actinobacteria strains.</title>
        <authorList>
            <person name="Klenk H.-P."/>
        </authorList>
    </citation>
    <scope>NUCLEOTIDE SEQUENCE [LARGE SCALE GENOMIC DNA]</scope>
    <source>
        <strain evidence="1 2">DSM 45975</strain>
    </source>
</reference>
<accession>A0A839E4I0</accession>
<name>A0A839E4I0_9PSEU</name>
<dbReference type="Proteomes" id="UP000569329">
    <property type="component" value="Unassembled WGS sequence"/>
</dbReference>
<evidence type="ECO:0000313" key="1">
    <source>
        <dbReference type="EMBL" id="MBA8827759.1"/>
    </source>
</evidence>
<sequence length="118" mass="13457">MTWTSAGTGARLQAILAEKAVLLRYEENGQPSRYGDVFYRLTECEQGREDFERRCTDQRQRDELEKLISQTRTRLLGMEQTLRGLEGAIQEMDVSAVSLEETEPLAEWEKDLLGEGSA</sequence>
<comment type="caution">
    <text evidence="1">The sequence shown here is derived from an EMBL/GenBank/DDBJ whole genome shotgun (WGS) entry which is preliminary data.</text>
</comment>
<protein>
    <submittedName>
        <fullName evidence="1">Uncharacterized protein</fullName>
    </submittedName>
</protein>